<feature type="region of interest" description="Disordered" evidence="2">
    <location>
        <begin position="104"/>
        <end position="130"/>
    </location>
</feature>
<dbReference type="HOGENOM" id="CLU_1938627_0_0_1"/>
<dbReference type="InterPro" id="IPR013087">
    <property type="entry name" value="Znf_C2H2_type"/>
</dbReference>
<dbReference type="PROSITE" id="PS00028">
    <property type="entry name" value="ZINC_FINGER_C2H2_1"/>
    <property type="match status" value="2"/>
</dbReference>
<dbReference type="SMART" id="SM00355">
    <property type="entry name" value="ZnF_C2H2"/>
    <property type="match status" value="2"/>
</dbReference>
<organism evidence="5">
    <name type="scientific">Melampsora larici-populina (strain 98AG31 / pathotype 3-4-7)</name>
    <name type="common">Poplar leaf rust fungus</name>
    <dbReference type="NCBI Taxonomy" id="747676"/>
    <lineage>
        <taxon>Eukaryota</taxon>
        <taxon>Fungi</taxon>
        <taxon>Dikarya</taxon>
        <taxon>Basidiomycota</taxon>
        <taxon>Pucciniomycotina</taxon>
        <taxon>Pucciniomycetes</taxon>
        <taxon>Pucciniales</taxon>
        <taxon>Melampsoraceae</taxon>
        <taxon>Melampsora</taxon>
    </lineage>
</organism>
<dbReference type="KEGG" id="mlr:MELLADRAFT_72813"/>
<keyword evidence="1" id="KW-0862">Zinc</keyword>
<dbReference type="RefSeq" id="XP_007414351.1">
    <property type="nucleotide sequence ID" value="XM_007414289.1"/>
</dbReference>
<sequence>MDDFKDEGLSSGLVRSPNIHNGSTATASQHPYDHALGNIGGRIRRTAPATRKCPECSATFTRNDRLKYHFDAKHAKVPPACSCPVVGCSKSFRQKSDLSRHIKSVHRELNQPGPTDFQEPPSNRIKRNGT</sequence>
<accession>F4RZ70</accession>
<feature type="domain" description="C2H2-type" evidence="3">
    <location>
        <begin position="51"/>
        <end position="79"/>
    </location>
</feature>
<dbReference type="InterPro" id="IPR036236">
    <property type="entry name" value="Znf_C2H2_sf"/>
</dbReference>
<dbReference type="GO" id="GO:0008270">
    <property type="term" value="F:zinc ion binding"/>
    <property type="evidence" value="ECO:0007669"/>
    <property type="project" value="UniProtKB-KW"/>
</dbReference>
<dbReference type="VEuPathDB" id="FungiDB:MELLADRAFT_72813"/>
<reference evidence="5" key="1">
    <citation type="journal article" date="2011" name="Proc. Natl. Acad. Sci. U.S.A.">
        <title>Obligate biotrophy features unraveled by the genomic analysis of rust fungi.</title>
        <authorList>
            <person name="Duplessis S."/>
            <person name="Cuomo C.A."/>
            <person name="Lin Y.-C."/>
            <person name="Aerts A."/>
            <person name="Tisserant E."/>
            <person name="Veneault-Fourrey C."/>
            <person name="Joly D.L."/>
            <person name="Hacquard S."/>
            <person name="Amselem J."/>
            <person name="Cantarel B.L."/>
            <person name="Chiu R."/>
            <person name="Coutinho P.M."/>
            <person name="Feau N."/>
            <person name="Field M."/>
            <person name="Frey P."/>
            <person name="Gelhaye E."/>
            <person name="Goldberg J."/>
            <person name="Grabherr M.G."/>
            <person name="Kodira C.D."/>
            <person name="Kohler A."/>
            <person name="Kuees U."/>
            <person name="Lindquist E.A."/>
            <person name="Lucas S.M."/>
            <person name="Mago R."/>
            <person name="Mauceli E."/>
            <person name="Morin E."/>
            <person name="Murat C."/>
            <person name="Pangilinan J.L."/>
            <person name="Park R."/>
            <person name="Pearson M."/>
            <person name="Quesneville H."/>
            <person name="Rouhier N."/>
            <person name="Sakthikumar S."/>
            <person name="Salamov A.A."/>
            <person name="Schmutz J."/>
            <person name="Selles B."/>
            <person name="Shapiro H."/>
            <person name="Tanguay P."/>
            <person name="Tuskan G.A."/>
            <person name="Henrissat B."/>
            <person name="Van de Peer Y."/>
            <person name="Rouze P."/>
            <person name="Ellis J.G."/>
            <person name="Dodds P.N."/>
            <person name="Schein J.E."/>
            <person name="Zhong S."/>
            <person name="Hamelin R.C."/>
            <person name="Grigoriev I.V."/>
            <person name="Szabo L.J."/>
            <person name="Martin F."/>
        </authorList>
    </citation>
    <scope>NUCLEOTIDE SEQUENCE [LARGE SCALE GENOMIC DNA]</scope>
    <source>
        <strain evidence="5">98AG31 / pathotype 3-4-7</strain>
    </source>
</reference>
<dbReference type="GeneID" id="18932198"/>
<dbReference type="Pfam" id="PF00096">
    <property type="entry name" value="zf-C2H2"/>
    <property type="match status" value="1"/>
</dbReference>
<keyword evidence="5" id="KW-1185">Reference proteome</keyword>
<evidence type="ECO:0000256" key="1">
    <source>
        <dbReference type="PROSITE-ProRule" id="PRU00042"/>
    </source>
</evidence>
<evidence type="ECO:0000259" key="3">
    <source>
        <dbReference type="PROSITE" id="PS50157"/>
    </source>
</evidence>
<dbReference type="AlphaFoldDB" id="F4RZ70"/>
<dbReference type="Proteomes" id="UP000001072">
    <property type="component" value="Unassembled WGS sequence"/>
</dbReference>
<dbReference type="SUPFAM" id="SSF57667">
    <property type="entry name" value="beta-beta-alpha zinc fingers"/>
    <property type="match status" value="1"/>
</dbReference>
<name>F4RZ70_MELLP</name>
<feature type="compositionally biased region" description="Polar residues" evidence="2">
    <location>
        <begin position="18"/>
        <end position="29"/>
    </location>
</feature>
<feature type="domain" description="C2H2-type" evidence="3">
    <location>
        <begin position="81"/>
        <end position="111"/>
    </location>
</feature>
<proteinExistence type="predicted"/>
<dbReference type="OrthoDB" id="2505903at2759"/>
<dbReference type="EMBL" id="GL883131">
    <property type="protein sequence ID" value="EGG02366.1"/>
    <property type="molecule type" value="Genomic_DNA"/>
</dbReference>
<evidence type="ECO:0000256" key="2">
    <source>
        <dbReference type="SAM" id="MobiDB-lite"/>
    </source>
</evidence>
<keyword evidence="1" id="KW-0863">Zinc-finger</keyword>
<protein>
    <recommendedName>
        <fullName evidence="3">C2H2-type domain-containing protein</fullName>
    </recommendedName>
</protein>
<feature type="region of interest" description="Disordered" evidence="2">
    <location>
        <begin position="1"/>
        <end position="53"/>
    </location>
</feature>
<dbReference type="Gene3D" id="3.30.160.60">
    <property type="entry name" value="Classic Zinc Finger"/>
    <property type="match status" value="1"/>
</dbReference>
<dbReference type="InParanoid" id="F4RZ70"/>
<dbReference type="PROSITE" id="PS50157">
    <property type="entry name" value="ZINC_FINGER_C2H2_2"/>
    <property type="match status" value="2"/>
</dbReference>
<gene>
    <name evidence="4" type="ORF">MELLADRAFT_72813</name>
</gene>
<evidence type="ECO:0000313" key="5">
    <source>
        <dbReference type="Proteomes" id="UP000001072"/>
    </source>
</evidence>
<evidence type="ECO:0000313" key="4">
    <source>
        <dbReference type="EMBL" id="EGG02366.1"/>
    </source>
</evidence>
<keyword evidence="1" id="KW-0479">Metal-binding</keyword>